<protein>
    <submittedName>
        <fullName evidence="2">Uncharacterized protein</fullName>
    </submittedName>
</protein>
<feature type="region of interest" description="Disordered" evidence="1">
    <location>
        <begin position="61"/>
        <end position="85"/>
    </location>
</feature>
<feature type="region of interest" description="Disordered" evidence="1">
    <location>
        <begin position="1"/>
        <end position="37"/>
    </location>
</feature>
<evidence type="ECO:0000313" key="2">
    <source>
        <dbReference type="EMBL" id="JAA45049.1"/>
    </source>
</evidence>
<sequence length="131" mass="14389">MAEPGPERATDRTAGRTAGREESQSHPVKTHRPQESGVTDLPLRVLKISGWWWMFELSGEGAGTSPRSPVRPWPPQQPLARRPQAHLHRPAAVFAPSSLQQGRKCRVPNPTGQRISAPYAKFTQEASPPAS</sequence>
<evidence type="ECO:0000256" key="1">
    <source>
        <dbReference type="SAM" id="MobiDB-lite"/>
    </source>
</evidence>
<feature type="region of interest" description="Disordered" evidence="1">
    <location>
        <begin position="97"/>
        <end position="131"/>
    </location>
</feature>
<feature type="compositionally biased region" description="Basic and acidic residues" evidence="1">
    <location>
        <begin position="1"/>
        <end position="24"/>
    </location>
</feature>
<name>K9IY74_DESRO</name>
<dbReference type="EMBL" id="GABZ01008476">
    <property type="protein sequence ID" value="JAA45049.1"/>
    <property type="molecule type" value="mRNA"/>
</dbReference>
<organism evidence="2">
    <name type="scientific">Desmodus rotundus</name>
    <name type="common">Vampire bat</name>
    <dbReference type="NCBI Taxonomy" id="9430"/>
    <lineage>
        <taxon>Eukaryota</taxon>
        <taxon>Metazoa</taxon>
        <taxon>Chordata</taxon>
        <taxon>Craniata</taxon>
        <taxon>Vertebrata</taxon>
        <taxon>Euteleostomi</taxon>
        <taxon>Mammalia</taxon>
        <taxon>Eutheria</taxon>
        <taxon>Laurasiatheria</taxon>
        <taxon>Chiroptera</taxon>
        <taxon>Yangochiroptera</taxon>
        <taxon>Phyllostomidae</taxon>
        <taxon>Desmodontinae</taxon>
        <taxon>Desmodus</taxon>
    </lineage>
</organism>
<dbReference type="AlphaFoldDB" id="K9IY74"/>
<reference evidence="2" key="1">
    <citation type="submission" date="2012-11" db="EMBL/GenBank/DDBJ databases">
        <title>The Vampirome: Transcriptome and Proteome Analysis of the Submandibular and Accessory Glands of the Vampire Bat and Vector of Human Rabies, Desmodus rotundus.</title>
        <authorList>
            <person name="Francischetti I.M.B."/>
            <person name="Assumpcao T.C.F."/>
            <person name="Ma D."/>
            <person name="Vicente E.C."/>
            <person name="Ribeiro J.M.C."/>
        </authorList>
    </citation>
    <scope>NUCLEOTIDE SEQUENCE</scope>
    <source>
        <tissue evidence="2">Salivary gland</tissue>
    </source>
</reference>
<proteinExistence type="evidence at transcript level"/>
<accession>K9IY74</accession>